<organism evidence="2 3">
    <name type="scientific">Saccharopolyspora gloriosae</name>
    <dbReference type="NCBI Taxonomy" id="455344"/>
    <lineage>
        <taxon>Bacteria</taxon>
        <taxon>Bacillati</taxon>
        <taxon>Actinomycetota</taxon>
        <taxon>Actinomycetes</taxon>
        <taxon>Pseudonocardiales</taxon>
        <taxon>Pseudonocardiaceae</taxon>
        <taxon>Saccharopolyspora</taxon>
    </lineage>
</organism>
<dbReference type="Pfam" id="PF09933">
    <property type="entry name" value="DUF2165"/>
    <property type="match status" value="1"/>
</dbReference>
<proteinExistence type="predicted"/>
<dbReference type="EMBL" id="JACHIV010000001">
    <property type="protein sequence ID" value="MBB5067315.1"/>
    <property type="molecule type" value="Genomic_DNA"/>
</dbReference>
<dbReference type="Proteomes" id="UP000580474">
    <property type="component" value="Unassembled WGS sequence"/>
</dbReference>
<dbReference type="InterPro" id="IPR018681">
    <property type="entry name" value="DUF2165_transmembrane"/>
</dbReference>
<protein>
    <submittedName>
        <fullName evidence="2">Putative small integral membrane protein</fullName>
    </submittedName>
</protein>
<evidence type="ECO:0000313" key="3">
    <source>
        <dbReference type="Proteomes" id="UP000580474"/>
    </source>
</evidence>
<keyword evidence="1" id="KW-0472">Membrane</keyword>
<evidence type="ECO:0000313" key="2">
    <source>
        <dbReference type="EMBL" id="MBB5067315.1"/>
    </source>
</evidence>
<feature type="transmembrane region" description="Helical" evidence="1">
    <location>
        <begin position="154"/>
        <end position="170"/>
    </location>
</feature>
<keyword evidence="1" id="KW-1133">Transmembrane helix</keyword>
<dbReference type="RefSeq" id="WP_246456657.1">
    <property type="nucleotide sequence ID" value="NZ_JACHIV010000001.1"/>
</dbReference>
<dbReference type="AlphaFoldDB" id="A0A840NB05"/>
<name>A0A840NB05_9PSEU</name>
<feature type="transmembrane region" description="Helical" evidence="1">
    <location>
        <begin position="121"/>
        <end position="142"/>
    </location>
</feature>
<reference evidence="2 3" key="1">
    <citation type="submission" date="2020-08" db="EMBL/GenBank/DDBJ databases">
        <title>Sequencing the genomes of 1000 actinobacteria strains.</title>
        <authorList>
            <person name="Klenk H.-P."/>
        </authorList>
    </citation>
    <scope>NUCLEOTIDE SEQUENCE [LARGE SCALE GENOMIC DNA]</scope>
    <source>
        <strain evidence="2 3">DSM 45582</strain>
    </source>
</reference>
<feature type="transmembrane region" description="Helical" evidence="1">
    <location>
        <begin position="78"/>
        <end position="101"/>
    </location>
</feature>
<accession>A0A840NB05</accession>
<comment type="caution">
    <text evidence="2">The sequence shown here is derived from an EMBL/GenBank/DDBJ whole genome shotgun (WGS) entry which is preliminary data.</text>
</comment>
<gene>
    <name evidence="2" type="ORF">BJ969_000403</name>
</gene>
<keyword evidence="1" id="KW-0812">Transmembrane</keyword>
<keyword evidence="3" id="KW-1185">Reference proteome</keyword>
<evidence type="ECO:0000256" key="1">
    <source>
        <dbReference type="SAM" id="Phobius"/>
    </source>
</evidence>
<sequence length="178" mass="19516">MRTVRRMRLLATLGSLRAVITVMVAISAVQMGLVAFGNLTDFGTNAEFVQHVFAMDTTFNSPDAMWRSITHPGLGTTAYILVIGWEVLISVVLIAALVAWVRPHADARAVERARQLASFGWLLEVLLFGGGFIVIGGEWFMMWQSDKWNGLQPALQNLIIASIGLLLVHLPDKEKAAA</sequence>